<keyword evidence="3" id="KW-1185">Reference proteome</keyword>
<feature type="region of interest" description="Disordered" evidence="1">
    <location>
        <begin position="19"/>
        <end position="40"/>
    </location>
</feature>
<dbReference type="InParanoid" id="D8RTM5"/>
<dbReference type="Gene3D" id="3.30.70.330">
    <property type="match status" value="1"/>
</dbReference>
<sequence>MDSNGPVLKRIISQGHYKIHGVSRGSRRGGTTAQQQQGQGITRQYCIPFSSRRSPNRPSRILATSSCKGVAGGIDREAAAKDFSGMDGEQGRGKAWSRGFAFIMYKSVDDPRKAIDDPNKTTVGMHVIVKFWSDSSKQASKQWTGVYGCQTCRGSEQDGQTGASKMDRRERAGWTDEIRWQSSQLHYILGSVKLEKKKSGNPLLHAYDVDKSLEDFQCLEMITREFGSFQKITRALKFSFCCWMI</sequence>
<dbReference type="Proteomes" id="UP000001514">
    <property type="component" value="Unassembled WGS sequence"/>
</dbReference>
<dbReference type="KEGG" id="smo:SELMODRAFT_414700"/>
<evidence type="ECO:0008006" key="4">
    <source>
        <dbReference type="Google" id="ProtNLM"/>
    </source>
</evidence>
<dbReference type="HOGENOM" id="CLU_1135144_0_0_1"/>
<evidence type="ECO:0000313" key="3">
    <source>
        <dbReference type="Proteomes" id="UP000001514"/>
    </source>
</evidence>
<dbReference type="Gramene" id="EFJ24705">
    <property type="protein sequence ID" value="EFJ24705"/>
    <property type="gene ID" value="SELMODRAFT_414700"/>
</dbReference>
<dbReference type="EMBL" id="GL377589">
    <property type="protein sequence ID" value="EFJ24705.1"/>
    <property type="molecule type" value="Genomic_DNA"/>
</dbReference>
<protein>
    <recommendedName>
        <fullName evidence="4">RRM domain-containing protein</fullName>
    </recommendedName>
</protein>
<evidence type="ECO:0000256" key="1">
    <source>
        <dbReference type="SAM" id="MobiDB-lite"/>
    </source>
</evidence>
<feature type="compositionally biased region" description="Low complexity" evidence="1">
    <location>
        <begin position="29"/>
        <end position="40"/>
    </location>
</feature>
<evidence type="ECO:0000313" key="2">
    <source>
        <dbReference type="EMBL" id="EFJ24705.1"/>
    </source>
</evidence>
<dbReference type="InterPro" id="IPR035979">
    <property type="entry name" value="RBD_domain_sf"/>
</dbReference>
<proteinExistence type="predicted"/>
<gene>
    <name evidence="2" type="ORF">SELMODRAFT_414700</name>
</gene>
<dbReference type="SUPFAM" id="SSF54928">
    <property type="entry name" value="RNA-binding domain, RBD"/>
    <property type="match status" value="1"/>
</dbReference>
<accession>D8RTM5</accession>
<organism evidence="3">
    <name type="scientific">Selaginella moellendorffii</name>
    <name type="common">Spikemoss</name>
    <dbReference type="NCBI Taxonomy" id="88036"/>
    <lineage>
        <taxon>Eukaryota</taxon>
        <taxon>Viridiplantae</taxon>
        <taxon>Streptophyta</taxon>
        <taxon>Embryophyta</taxon>
        <taxon>Tracheophyta</taxon>
        <taxon>Lycopodiopsida</taxon>
        <taxon>Selaginellales</taxon>
        <taxon>Selaginellaceae</taxon>
        <taxon>Selaginella</taxon>
    </lineage>
</organism>
<name>D8RTM5_SELML</name>
<dbReference type="GO" id="GO:0003676">
    <property type="term" value="F:nucleic acid binding"/>
    <property type="evidence" value="ECO:0007669"/>
    <property type="project" value="InterPro"/>
</dbReference>
<dbReference type="AlphaFoldDB" id="D8RTM5"/>
<reference evidence="2 3" key="1">
    <citation type="journal article" date="2011" name="Science">
        <title>The Selaginella genome identifies genetic changes associated with the evolution of vascular plants.</title>
        <authorList>
            <person name="Banks J.A."/>
            <person name="Nishiyama T."/>
            <person name="Hasebe M."/>
            <person name="Bowman J.L."/>
            <person name="Gribskov M."/>
            <person name="dePamphilis C."/>
            <person name="Albert V.A."/>
            <person name="Aono N."/>
            <person name="Aoyama T."/>
            <person name="Ambrose B.A."/>
            <person name="Ashton N.W."/>
            <person name="Axtell M.J."/>
            <person name="Barker E."/>
            <person name="Barker M.S."/>
            <person name="Bennetzen J.L."/>
            <person name="Bonawitz N.D."/>
            <person name="Chapple C."/>
            <person name="Cheng C."/>
            <person name="Correa L.G."/>
            <person name="Dacre M."/>
            <person name="DeBarry J."/>
            <person name="Dreyer I."/>
            <person name="Elias M."/>
            <person name="Engstrom E.M."/>
            <person name="Estelle M."/>
            <person name="Feng L."/>
            <person name="Finet C."/>
            <person name="Floyd S.K."/>
            <person name="Frommer W.B."/>
            <person name="Fujita T."/>
            <person name="Gramzow L."/>
            <person name="Gutensohn M."/>
            <person name="Harholt J."/>
            <person name="Hattori M."/>
            <person name="Heyl A."/>
            <person name="Hirai T."/>
            <person name="Hiwatashi Y."/>
            <person name="Ishikawa M."/>
            <person name="Iwata M."/>
            <person name="Karol K.G."/>
            <person name="Koehler B."/>
            <person name="Kolukisaoglu U."/>
            <person name="Kubo M."/>
            <person name="Kurata T."/>
            <person name="Lalonde S."/>
            <person name="Li K."/>
            <person name="Li Y."/>
            <person name="Litt A."/>
            <person name="Lyons E."/>
            <person name="Manning G."/>
            <person name="Maruyama T."/>
            <person name="Michael T.P."/>
            <person name="Mikami K."/>
            <person name="Miyazaki S."/>
            <person name="Morinaga S."/>
            <person name="Murata T."/>
            <person name="Mueller-Roeber B."/>
            <person name="Nelson D.R."/>
            <person name="Obara M."/>
            <person name="Oguri Y."/>
            <person name="Olmstead R.G."/>
            <person name="Onodera N."/>
            <person name="Petersen B.L."/>
            <person name="Pils B."/>
            <person name="Prigge M."/>
            <person name="Rensing S.A."/>
            <person name="Riano-Pachon D.M."/>
            <person name="Roberts A.W."/>
            <person name="Sato Y."/>
            <person name="Scheller H.V."/>
            <person name="Schulz B."/>
            <person name="Schulz C."/>
            <person name="Shakirov E.V."/>
            <person name="Shibagaki N."/>
            <person name="Shinohara N."/>
            <person name="Shippen D.E."/>
            <person name="Soerensen I."/>
            <person name="Sotooka R."/>
            <person name="Sugimoto N."/>
            <person name="Sugita M."/>
            <person name="Sumikawa N."/>
            <person name="Tanurdzic M."/>
            <person name="Theissen G."/>
            <person name="Ulvskov P."/>
            <person name="Wakazuki S."/>
            <person name="Weng J.K."/>
            <person name="Willats W.W."/>
            <person name="Wipf D."/>
            <person name="Wolf P.G."/>
            <person name="Yang L."/>
            <person name="Zimmer A.D."/>
            <person name="Zhu Q."/>
            <person name="Mitros T."/>
            <person name="Hellsten U."/>
            <person name="Loque D."/>
            <person name="Otillar R."/>
            <person name="Salamov A."/>
            <person name="Schmutz J."/>
            <person name="Shapiro H."/>
            <person name="Lindquist E."/>
            <person name="Lucas S."/>
            <person name="Rokhsar D."/>
            <person name="Grigoriev I.V."/>
        </authorList>
    </citation>
    <scope>NUCLEOTIDE SEQUENCE [LARGE SCALE GENOMIC DNA]</scope>
</reference>
<dbReference type="InterPro" id="IPR012677">
    <property type="entry name" value="Nucleotide-bd_a/b_plait_sf"/>
</dbReference>